<dbReference type="PIRSF" id="PIRSF035865">
    <property type="entry name" value="UCP035865"/>
    <property type="match status" value="1"/>
</dbReference>
<evidence type="ECO:0000313" key="1">
    <source>
        <dbReference type="EMBL" id="AXK79489.1"/>
    </source>
</evidence>
<proteinExistence type="predicted"/>
<accession>A0A345ZRE2</accession>
<dbReference type="InterPro" id="IPR019285">
    <property type="entry name" value="DUF2336"/>
</dbReference>
<dbReference type="OrthoDB" id="9798569at2"/>
<protein>
    <submittedName>
        <fullName evidence="1">DUF2336 domain-containing protein</fullName>
    </submittedName>
</protein>
<dbReference type="Proteomes" id="UP000254889">
    <property type="component" value="Chromosome"/>
</dbReference>
<gene>
    <name evidence="1" type="ORF">DW352_02525</name>
</gene>
<keyword evidence="2" id="KW-1185">Reference proteome</keyword>
<dbReference type="AlphaFoldDB" id="A0A345ZRE2"/>
<organism evidence="1 2">
    <name type="scientific">Pseudolabrys taiwanensis</name>
    <dbReference type="NCBI Taxonomy" id="331696"/>
    <lineage>
        <taxon>Bacteria</taxon>
        <taxon>Pseudomonadati</taxon>
        <taxon>Pseudomonadota</taxon>
        <taxon>Alphaproteobacteria</taxon>
        <taxon>Hyphomicrobiales</taxon>
        <taxon>Xanthobacteraceae</taxon>
        <taxon>Pseudolabrys</taxon>
    </lineage>
</organism>
<dbReference type="EMBL" id="CP031417">
    <property type="protein sequence ID" value="AXK79489.1"/>
    <property type="molecule type" value="Genomic_DNA"/>
</dbReference>
<sequence length="402" mass="43588">MIVRQFLHWVRQAPPGERAEATSALARAYLHSDLSTDDLAAAEGAMIMLLDDPSPLVRRAMSLVFASAQKAPRVVVQALAADQFDVAQPLLESSPLLVDDDLIDLVASGKAEIQATIAGRPLLSRALAAAIAEVGSAEACLILLENSDACLALFSVDRIVERFGHLAPIRENLLEREDLPMRMRQALLSKLSKTLAGFVTARQWLGSDHAEYATREACEKATVALAADTPYEELGALVVHLRESGQLTAGMILRALLSGNVVLFEEALAELSGLPIDRVTSYIHDRHISGFRALYRKAELPDMAYPAFREALAALRDGVLVGEQGGAARLKRGMVERVLEACSAMRDESMVSLVALLRRFSVEAAREEARLFCDDLVAEGAIDAVPEPYAVAQPIEEMRLVA</sequence>
<dbReference type="KEGG" id="ptaw:DW352_02525"/>
<name>A0A345ZRE2_9HYPH</name>
<dbReference type="InterPro" id="IPR014598">
    <property type="entry name" value="UCP035865"/>
</dbReference>
<reference evidence="1 2" key="1">
    <citation type="submission" date="2018-07" db="EMBL/GenBank/DDBJ databases">
        <authorList>
            <person name="Quirk P.G."/>
            <person name="Krulwich T.A."/>
        </authorList>
    </citation>
    <scope>NUCLEOTIDE SEQUENCE [LARGE SCALE GENOMIC DNA]</scope>
    <source>
        <strain evidence="1 2">CC-BB4</strain>
    </source>
</reference>
<dbReference type="Pfam" id="PF10098">
    <property type="entry name" value="DUF2336"/>
    <property type="match status" value="1"/>
</dbReference>
<evidence type="ECO:0000313" key="2">
    <source>
        <dbReference type="Proteomes" id="UP000254889"/>
    </source>
</evidence>
<dbReference type="RefSeq" id="WP_115688230.1">
    <property type="nucleotide sequence ID" value="NZ_CP031417.1"/>
</dbReference>